<reference evidence="12" key="1">
    <citation type="journal article" date="2023" name="Mol. Biol. Evol.">
        <title>Third-Generation Sequencing Reveals the Adaptive Role of the Epigenome in Three Deep-Sea Polychaetes.</title>
        <authorList>
            <person name="Perez M."/>
            <person name="Aroh O."/>
            <person name="Sun Y."/>
            <person name="Lan Y."/>
            <person name="Juniper S.K."/>
            <person name="Young C.R."/>
            <person name="Angers B."/>
            <person name="Qian P.Y."/>
        </authorList>
    </citation>
    <scope>NUCLEOTIDE SEQUENCE</scope>
    <source>
        <strain evidence="12">R07B-5</strain>
    </source>
</reference>
<gene>
    <name evidence="12" type="ORF">NP493_466g05064</name>
</gene>
<dbReference type="InterPro" id="IPR008401">
    <property type="entry name" value="Apc13"/>
</dbReference>
<evidence type="ECO:0000256" key="5">
    <source>
        <dbReference type="ARBA" id="ARBA00022618"/>
    </source>
</evidence>
<dbReference type="EMBL" id="JAODUO010000465">
    <property type="protein sequence ID" value="KAK2179947.1"/>
    <property type="molecule type" value="Genomic_DNA"/>
</dbReference>
<evidence type="ECO:0000313" key="13">
    <source>
        <dbReference type="Proteomes" id="UP001209878"/>
    </source>
</evidence>
<evidence type="ECO:0000256" key="9">
    <source>
        <dbReference type="ARBA" id="ARBA00023306"/>
    </source>
</evidence>
<name>A0AAD9NRD2_RIDPI</name>
<keyword evidence="5" id="KW-0132">Cell division</keyword>
<evidence type="ECO:0000256" key="2">
    <source>
        <dbReference type="ARBA" id="ARBA00004906"/>
    </source>
</evidence>
<evidence type="ECO:0000313" key="12">
    <source>
        <dbReference type="EMBL" id="KAK2179947.1"/>
    </source>
</evidence>
<comment type="function">
    <text evidence="11">Component of the anaphase promoting complex/cyclosome (APC/C), a cell cycle-regulated E3 ubiquitin ligase that controls progression through mitosis and the G1 phase of the cell cycle. The APC/C complex acts by mediating ubiquitination and subsequent degradation of target proteins: it mainly mediates the formation of 'Lys-11'-linked polyubiquitin chains and, to a lower extent, the formation of 'Lys-48'- and 'Lys-63'-linked polyubiquitin chains. The APC/C complex catalyzes assembly of branched 'Lys-11'-/'Lys-48'-linked branched ubiquitin chains on target proteins.</text>
</comment>
<comment type="pathway">
    <text evidence="2">Protein modification; protein ubiquitination.</text>
</comment>
<keyword evidence="13" id="KW-1185">Reference proteome</keyword>
<keyword evidence="7" id="KW-0833">Ubl conjugation pathway</keyword>
<comment type="caution">
    <text evidence="12">The sequence shown here is derived from an EMBL/GenBank/DDBJ whole genome shotgun (WGS) entry which is preliminary data.</text>
</comment>
<keyword evidence="9" id="KW-0131">Cell cycle</keyword>
<comment type="similarity">
    <text evidence="3">Belongs to the APC13 family.</text>
</comment>
<protein>
    <recommendedName>
        <fullName evidence="4">Anaphase-promoting complex subunit 13</fullName>
    </recommendedName>
    <alternativeName>
        <fullName evidence="10">Cyclosome subunit 13</fullName>
    </alternativeName>
</protein>
<dbReference type="Pfam" id="PF05839">
    <property type="entry name" value="Apc13p"/>
    <property type="match status" value="1"/>
</dbReference>
<keyword evidence="6" id="KW-0498">Mitosis</keyword>
<organism evidence="12 13">
    <name type="scientific">Ridgeia piscesae</name>
    <name type="common">Tubeworm</name>
    <dbReference type="NCBI Taxonomy" id="27915"/>
    <lineage>
        <taxon>Eukaryota</taxon>
        <taxon>Metazoa</taxon>
        <taxon>Spiralia</taxon>
        <taxon>Lophotrochozoa</taxon>
        <taxon>Annelida</taxon>
        <taxon>Polychaeta</taxon>
        <taxon>Sedentaria</taxon>
        <taxon>Canalipalpata</taxon>
        <taxon>Sabellida</taxon>
        <taxon>Siboglinidae</taxon>
        <taxon>Ridgeia</taxon>
    </lineage>
</organism>
<evidence type="ECO:0000256" key="7">
    <source>
        <dbReference type="ARBA" id="ARBA00022786"/>
    </source>
</evidence>
<dbReference type="PANTHER" id="PTHR28672:SF1">
    <property type="entry name" value="ANAPHASE-PROMOTING COMPLEX SUBUNIT 13"/>
    <property type="match status" value="1"/>
</dbReference>
<accession>A0AAD9NRD2</accession>
<evidence type="ECO:0000256" key="3">
    <source>
        <dbReference type="ARBA" id="ARBA00006940"/>
    </source>
</evidence>
<evidence type="ECO:0000256" key="1">
    <source>
        <dbReference type="ARBA" id="ARBA00004123"/>
    </source>
</evidence>
<proteinExistence type="inferred from homology"/>
<dbReference type="GO" id="GO:0051301">
    <property type="term" value="P:cell division"/>
    <property type="evidence" value="ECO:0007669"/>
    <property type="project" value="UniProtKB-KW"/>
</dbReference>
<dbReference type="Proteomes" id="UP001209878">
    <property type="component" value="Unassembled WGS sequence"/>
</dbReference>
<dbReference type="GO" id="GO:0005680">
    <property type="term" value="C:anaphase-promoting complex"/>
    <property type="evidence" value="ECO:0007669"/>
    <property type="project" value="InterPro"/>
</dbReference>
<evidence type="ECO:0000256" key="6">
    <source>
        <dbReference type="ARBA" id="ARBA00022776"/>
    </source>
</evidence>
<sequence length="74" mass="8413">MDSELTREGRLMDLVDEAWKNDQLPCDDIAVPQMELPELEADNGNSTETLHEQEQKWLDMTTVHEATINQGGTQ</sequence>
<evidence type="ECO:0000256" key="11">
    <source>
        <dbReference type="ARBA" id="ARBA00045696"/>
    </source>
</evidence>
<evidence type="ECO:0000256" key="8">
    <source>
        <dbReference type="ARBA" id="ARBA00023242"/>
    </source>
</evidence>
<evidence type="ECO:0000256" key="4">
    <source>
        <dbReference type="ARBA" id="ARBA00013935"/>
    </source>
</evidence>
<keyword evidence="8" id="KW-0539">Nucleus</keyword>
<dbReference type="PANTHER" id="PTHR28672">
    <property type="entry name" value="ANAPHASE-PROMOTING COMPLEX SUBUNIT 13"/>
    <property type="match status" value="1"/>
</dbReference>
<comment type="subcellular location">
    <subcellularLocation>
        <location evidence="1">Nucleus</location>
    </subcellularLocation>
</comment>
<evidence type="ECO:0000256" key="10">
    <source>
        <dbReference type="ARBA" id="ARBA00031338"/>
    </source>
</evidence>
<dbReference type="GO" id="GO:0070979">
    <property type="term" value="P:protein K11-linked ubiquitination"/>
    <property type="evidence" value="ECO:0007669"/>
    <property type="project" value="TreeGrafter"/>
</dbReference>
<dbReference type="AlphaFoldDB" id="A0AAD9NRD2"/>